<gene>
    <name evidence="1" type="ORF">NTG6680_2312</name>
</gene>
<dbReference type="RefSeq" id="WP_239797319.1">
    <property type="nucleotide sequence ID" value="NZ_OU912926.1"/>
</dbReference>
<keyword evidence="2" id="KW-1185">Reference proteome</keyword>
<dbReference type="PANTHER" id="PTHR10704:SF71">
    <property type="entry name" value="CARBOHYDRATE SULFOTRANSFERASE 1-LIKE"/>
    <property type="match status" value="1"/>
</dbReference>
<protein>
    <submittedName>
        <fullName evidence="1">Sulfotransferase family protein</fullName>
    </submittedName>
</protein>
<accession>A0ABN8AL95</accession>
<dbReference type="Proteomes" id="UP000839052">
    <property type="component" value="Chromosome"/>
</dbReference>
<dbReference type="EMBL" id="OU912926">
    <property type="protein sequence ID" value="CAG9933561.1"/>
    <property type="molecule type" value="Genomic_DNA"/>
</dbReference>
<organism evidence="1 2">
    <name type="scientific">Candidatus Nitrotoga arctica</name>
    <dbReference type="NCBI Taxonomy" id="453162"/>
    <lineage>
        <taxon>Bacteria</taxon>
        <taxon>Pseudomonadati</taxon>
        <taxon>Pseudomonadota</taxon>
        <taxon>Betaproteobacteria</taxon>
        <taxon>Nitrosomonadales</taxon>
        <taxon>Gallionellaceae</taxon>
        <taxon>Candidatus Nitrotoga</taxon>
    </lineage>
</organism>
<dbReference type="InterPro" id="IPR051135">
    <property type="entry name" value="Gal/GlcNAc/GalNAc_ST"/>
</dbReference>
<evidence type="ECO:0000313" key="1">
    <source>
        <dbReference type="EMBL" id="CAG9933561.1"/>
    </source>
</evidence>
<name>A0ABN8AL95_9PROT</name>
<sequence length="271" mass="31077">MDKIAIFGVPRSGTTWLSQILNSHPDVALRFQPLFSYGHKGSLSERSSAAEIRTFFEEILCTQDAFALMATEMQKNYPAFQKAVTSTHIVFKETRYLHIIENILTQCSEVKIIGIVRNPLAVMASWVLAPKEFNSEWDINSEWRGASSKNQNRPEEFYGFDKWKEIAEAFLRFKSQFPHQFLMVSYDELNRAPLDTTKKLFGFCGLKVCDQVENFLSASKSRHDSDPYSVFRANASDDRWQGVLPDEIVKQIMLELKHTSLDIFLQDGTNA</sequence>
<evidence type="ECO:0000313" key="2">
    <source>
        <dbReference type="Proteomes" id="UP000839052"/>
    </source>
</evidence>
<proteinExistence type="predicted"/>
<dbReference type="Gene3D" id="3.40.50.300">
    <property type="entry name" value="P-loop containing nucleotide triphosphate hydrolases"/>
    <property type="match status" value="1"/>
</dbReference>
<dbReference type="PANTHER" id="PTHR10704">
    <property type="entry name" value="CARBOHYDRATE SULFOTRANSFERASE"/>
    <property type="match status" value="1"/>
</dbReference>
<reference evidence="1 2" key="1">
    <citation type="submission" date="2021-10" db="EMBL/GenBank/DDBJ databases">
        <authorList>
            <person name="Koch H."/>
        </authorList>
    </citation>
    <scope>NUCLEOTIDE SEQUENCE [LARGE SCALE GENOMIC DNA]</scope>
    <source>
        <strain evidence="1">6680</strain>
    </source>
</reference>
<dbReference type="SUPFAM" id="SSF52540">
    <property type="entry name" value="P-loop containing nucleoside triphosphate hydrolases"/>
    <property type="match status" value="1"/>
</dbReference>
<dbReference type="Pfam" id="PF13469">
    <property type="entry name" value="Sulfotransfer_3"/>
    <property type="match status" value="1"/>
</dbReference>
<dbReference type="InterPro" id="IPR027417">
    <property type="entry name" value="P-loop_NTPase"/>
</dbReference>